<protein>
    <submittedName>
        <fullName evidence="2">Predicted protein</fullName>
    </submittedName>
</protein>
<feature type="region of interest" description="Disordered" evidence="1">
    <location>
        <begin position="217"/>
        <end position="255"/>
    </location>
</feature>
<name>C1N3U0_MICPC</name>
<evidence type="ECO:0000256" key="1">
    <source>
        <dbReference type="SAM" id="MobiDB-lite"/>
    </source>
</evidence>
<reference evidence="2 3" key="1">
    <citation type="journal article" date="2009" name="Science">
        <title>Green evolution and dynamic adaptations revealed by genomes of the marine picoeukaryotes Micromonas.</title>
        <authorList>
            <person name="Worden A.Z."/>
            <person name="Lee J.H."/>
            <person name="Mock T."/>
            <person name="Rouze P."/>
            <person name="Simmons M.P."/>
            <person name="Aerts A.L."/>
            <person name="Allen A.E."/>
            <person name="Cuvelier M.L."/>
            <person name="Derelle E."/>
            <person name="Everett M.V."/>
            <person name="Foulon E."/>
            <person name="Grimwood J."/>
            <person name="Gundlach H."/>
            <person name="Henrissat B."/>
            <person name="Napoli C."/>
            <person name="McDonald S.M."/>
            <person name="Parker M.S."/>
            <person name="Rombauts S."/>
            <person name="Salamov A."/>
            <person name="Von Dassow P."/>
            <person name="Badger J.H."/>
            <person name="Coutinho P.M."/>
            <person name="Demir E."/>
            <person name="Dubchak I."/>
            <person name="Gentemann C."/>
            <person name="Eikrem W."/>
            <person name="Gready J.E."/>
            <person name="John U."/>
            <person name="Lanier W."/>
            <person name="Lindquist E.A."/>
            <person name="Lucas S."/>
            <person name="Mayer K.F."/>
            <person name="Moreau H."/>
            <person name="Not F."/>
            <person name="Otillar R."/>
            <person name="Panaud O."/>
            <person name="Pangilinan J."/>
            <person name="Paulsen I."/>
            <person name="Piegu B."/>
            <person name="Poliakov A."/>
            <person name="Robbens S."/>
            <person name="Schmutz J."/>
            <person name="Toulza E."/>
            <person name="Wyss T."/>
            <person name="Zelensky A."/>
            <person name="Zhou K."/>
            <person name="Armbrust E.V."/>
            <person name="Bhattacharya D."/>
            <person name="Goodenough U.W."/>
            <person name="Van de Peer Y."/>
            <person name="Grigoriev I.V."/>
        </authorList>
    </citation>
    <scope>NUCLEOTIDE SEQUENCE [LARGE SCALE GENOMIC DNA]</scope>
    <source>
        <strain evidence="2 3">CCMP1545</strain>
    </source>
</reference>
<gene>
    <name evidence="2" type="ORF">MICPUCDRAFT_52296</name>
</gene>
<dbReference type="Proteomes" id="UP000001876">
    <property type="component" value="Unassembled WGS sequence"/>
</dbReference>
<organism evidence="3">
    <name type="scientific">Micromonas pusilla (strain CCMP1545)</name>
    <name type="common">Picoplanktonic green alga</name>
    <dbReference type="NCBI Taxonomy" id="564608"/>
    <lineage>
        <taxon>Eukaryota</taxon>
        <taxon>Viridiplantae</taxon>
        <taxon>Chlorophyta</taxon>
        <taxon>Mamiellophyceae</taxon>
        <taxon>Mamiellales</taxon>
        <taxon>Mamiellaceae</taxon>
        <taxon>Micromonas</taxon>
    </lineage>
</organism>
<sequence>MEPSSRPRVSLRGMHRAASSLQDFVASYFMFHGLDATNPADVFAHLPTLYFVEARVYELDDVNEAASRADDATAGGAEASDAKMEDAKDAAVGRLRDVMDRINAAVDADERVGGASASLVRELDDFLGEGFASPALLEHLAEGETYWRVERALGGIDVKKMKEDLAAAPAYGWVREFLEDHVVDALRRKSFDYRAMNEVLRRSAALADEKARTAAAEERRLRGGAVERGGRDEVEATGEATTGDSAAASTTGGGGGTLATSEKNVAEFLAASEFLVEIADDLYDYEEDVASGAFNFYRWMVVIHGPEGAAAATARIIEAAETTYARLEKTLDPALALRYRERCRRATREGAVGAIDDANPMGTWTIPAAIVDEDAFRSRVGGGE</sequence>
<dbReference type="PANTHER" id="PTHR35754:SF2">
    <property type="entry name" value="ATP SYNTHASE SUBUNIT B"/>
    <property type="match status" value="1"/>
</dbReference>
<dbReference type="AlphaFoldDB" id="C1N3U0"/>
<accession>C1N3U0</accession>
<evidence type="ECO:0000313" key="2">
    <source>
        <dbReference type="EMBL" id="EEH53250.1"/>
    </source>
</evidence>
<dbReference type="KEGG" id="mpp:MICPUCDRAFT_52296"/>
<dbReference type="EMBL" id="GG663746">
    <property type="protein sequence ID" value="EEH53250.1"/>
    <property type="molecule type" value="Genomic_DNA"/>
</dbReference>
<dbReference type="OMA" id="RMFVGIY"/>
<dbReference type="OrthoDB" id="511315at2759"/>
<dbReference type="RefSeq" id="XP_003062431.1">
    <property type="nucleotide sequence ID" value="XM_003062385.1"/>
</dbReference>
<dbReference type="PANTHER" id="PTHR35754">
    <property type="entry name" value="ATP SYNTHASE SUBUNIT B"/>
    <property type="match status" value="1"/>
</dbReference>
<proteinExistence type="predicted"/>
<feature type="compositionally biased region" description="Low complexity" evidence="1">
    <location>
        <begin position="237"/>
        <end position="250"/>
    </location>
</feature>
<dbReference type="GeneID" id="9688115"/>
<keyword evidence="3" id="KW-1185">Reference proteome</keyword>
<evidence type="ECO:0000313" key="3">
    <source>
        <dbReference type="Proteomes" id="UP000001876"/>
    </source>
</evidence>
<dbReference type="eggNOG" id="ENOG502QRQ7">
    <property type="taxonomic scope" value="Eukaryota"/>
</dbReference>